<feature type="transmembrane region" description="Helical" evidence="1">
    <location>
        <begin position="32"/>
        <end position="48"/>
    </location>
</feature>
<keyword evidence="1" id="KW-1133">Transmembrane helix</keyword>
<keyword evidence="1" id="KW-0472">Membrane</keyword>
<sequence length="55" mass="6320">MGTIRALIWSVLSGGFVYLYMTNHFIKANWLALIWIAMFAWQITVSTLKKGATRQ</sequence>
<dbReference type="Proteomes" id="UP001220670">
    <property type="component" value="Unassembled WGS sequence"/>
</dbReference>
<reference evidence="2" key="1">
    <citation type="submission" date="2023-01" db="EMBL/GenBank/DDBJ databases">
        <title>Genome analysis of 13 Lactobacillus isolated from gut of wild boar.</title>
        <authorList>
            <person name="Papp P."/>
            <person name="Libisch B."/>
            <person name="Nagy T."/>
            <person name="Olasz F."/>
        </authorList>
    </citation>
    <scope>NUCLEOTIDE SEQUENCE</scope>
    <source>
        <strain evidence="2">F146</strain>
    </source>
</reference>
<dbReference type="RefSeq" id="WP_272209132.1">
    <property type="nucleotide sequence ID" value="NZ_JAQOMW010000021.1"/>
</dbReference>
<dbReference type="EMBL" id="JAQONE010000023">
    <property type="protein sequence ID" value="MDC2830032.1"/>
    <property type="molecule type" value="Genomic_DNA"/>
</dbReference>
<protein>
    <submittedName>
        <fullName evidence="2">Uncharacterized protein</fullName>
    </submittedName>
</protein>
<name>A0AAJ1HT67_LIMMU</name>
<dbReference type="AlphaFoldDB" id="A0AAJ1HT67"/>
<keyword evidence="1" id="KW-0812">Transmembrane</keyword>
<evidence type="ECO:0000313" key="3">
    <source>
        <dbReference type="Proteomes" id="UP001220670"/>
    </source>
</evidence>
<feature type="transmembrane region" description="Helical" evidence="1">
    <location>
        <begin position="7"/>
        <end position="26"/>
    </location>
</feature>
<gene>
    <name evidence="2" type="ORF">PO250_06950</name>
</gene>
<organism evidence="2 3">
    <name type="scientific">Limosilactobacillus mucosae</name>
    <name type="common">Lactobacillus mucosae</name>
    <dbReference type="NCBI Taxonomy" id="97478"/>
    <lineage>
        <taxon>Bacteria</taxon>
        <taxon>Bacillati</taxon>
        <taxon>Bacillota</taxon>
        <taxon>Bacilli</taxon>
        <taxon>Lactobacillales</taxon>
        <taxon>Lactobacillaceae</taxon>
        <taxon>Limosilactobacillus</taxon>
    </lineage>
</organism>
<evidence type="ECO:0000256" key="1">
    <source>
        <dbReference type="SAM" id="Phobius"/>
    </source>
</evidence>
<comment type="caution">
    <text evidence="2">The sequence shown here is derived from an EMBL/GenBank/DDBJ whole genome shotgun (WGS) entry which is preliminary data.</text>
</comment>
<proteinExistence type="predicted"/>
<evidence type="ECO:0000313" key="2">
    <source>
        <dbReference type="EMBL" id="MDC2830032.1"/>
    </source>
</evidence>
<accession>A0AAJ1HT67</accession>